<dbReference type="PANTHER" id="PTHR11006:SF4">
    <property type="entry name" value="PROTEIN ARGININE N-METHYLTRANSFERASE 7"/>
    <property type="match status" value="1"/>
</dbReference>
<dbReference type="InterPro" id="IPR041698">
    <property type="entry name" value="Methyltransf_25"/>
</dbReference>
<dbReference type="GO" id="GO:0032259">
    <property type="term" value="P:methylation"/>
    <property type="evidence" value="ECO:0007669"/>
    <property type="project" value="UniProtKB-KW"/>
</dbReference>
<dbReference type="GO" id="GO:0016274">
    <property type="term" value="F:protein-arginine N-methyltransferase activity"/>
    <property type="evidence" value="ECO:0007669"/>
    <property type="project" value="InterPro"/>
</dbReference>
<gene>
    <name evidence="2" type="ORF">BECKDK2373C_GA0170839_108510</name>
</gene>
<dbReference type="SUPFAM" id="SSF53335">
    <property type="entry name" value="S-adenosyl-L-methionine-dependent methyltransferases"/>
    <property type="match status" value="1"/>
</dbReference>
<organism evidence="2">
    <name type="scientific">Candidatus Kentrum sp. DK</name>
    <dbReference type="NCBI Taxonomy" id="2126562"/>
    <lineage>
        <taxon>Bacteria</taxon>
        <taxon>Pseudomonadati</taxon>
        <taxon>Pseudomonadota</taxon>
        <taxon>Gammaproteobacteria</taxon>
        <taxon>Candidatus Kentrum</taxon>
    </lineage>
</organism>
<dbReference type="GO" id="GO:0042054">
    <property type="term" value="F:histone methyltransferase activity"/>
    <property type="evidence" value="ECO:0007669"/>
    <property type="project" value="TreeGrafter"/>
</dbReference>
<keyword evidence="2" id="KW-0489">Methyltransferase</keyword>
<dbReference type="InterPro" id="IPR025799">
    <property type="entry name" value="Arg_MeTrfase"/>
</dbReference>
<evidence type="ECO:0000259" key="1">
    <source>
        <dbReference type="Pfam" id="PF13649"/>
    </source>
</evidence>
<keyword evidence="2" id="KW-0808">Transferase</keyword>
<dbReference type="Pfam" id="PF13649">
    <property type="entry name" value="Methyltransf_25"/>
    <property type="match status" value="1"/>
</dbReference>
<proteinExistence type="predicted"/>
<protein>
    <submittedName>
        <fullName evidence="2">Predicted RNA methylase</fullName>
    </submittedName>
</protein>
<name>A0A450T2T9_9GAMM</name>
<reference evidence="2" key="1">
    <citation type="submission" date="2019-02" db="EMBL/GenBank/DDBJ databases">
        <authorList>
            <person name="Gruber-Vodicka R. H."/>
            <person name="Seah K. B. B."/>
        </authorList>
    </citation>
    <scope>NUCLEOTIDE SEQUENCE</scope>
    <source>
        <strain evidence="2">BECK_DK161</strain>
    </source>
</reference>
<dbReference type="AlphaFoldDB" id="A0A450T2T9"/>
<sequence>MQNSIQEKLHIKGKLVDFMSRTNHHTPIYKEGKGNFHLSYHLEMVSDSERVQRCKDAIDYYISNESVFCELGCGTGIFSIYAAKKCEKVYAVEYDEEIIEIAKKNAEINGVADRITFLHANALEVDLPEKADLIFCEMMSIWLVNEPQVPVMNHATQNLLREGGHVIPGKVINLGELGNVDYLFDGVELRTSIAEFTGVRPPRVATESRVISTIDLYEQNEIQIRKSIEFQSLVKERLNCIRLFSIVVLAPGINFHSTDTLMPVTTTPLASDLGVLPGDDIILDVKYTHRTSINDAIFIPRKRERHF</sequence>
<evidence type="ECO:0000313" key="2">
    <source>
        <dbReference type="EMBL" id="VFJ60861.1"/>
    </source>
</evidence>
<feature type="domain" description="Methyltransferase" evidence="1">
    <location>
        <begin position="70"/>
        <end position="164"/>
    </location>
</feature>
<dbReference type="CDD" id="cd02440">
    <property type="entry name" value="AdoMet_MTases"/>
    <property type="match status" value="1"/>
</dbReference>
<dbReference type="PANTHER" id="PTHR11006">
    <property type="entry name" value="PROTEIN ARGININE N-METHYLTRANSFERASE"/>
    <property type="match status" value="1"/>
</dbReference>
<dbReference type="InterPro" id="IPR029063">
    <property type="entry name" value="SAM-dependent_MTases_sf"/>
</dbReference>
<dbReference type="Gene3D" id="3.40.50.150">
    <property type="entry name" value="Vaccinia Virus protein VP39"/>
    <property type="match status" value="1"/>
</dbReference>
<accession>A0A450T2T9</accession>
<dbReference type="EMBL" id="CAADEY010000085">
    <property type="protein sequence ID" value="VFJ60861.1"/>
    <property type="molecule type" value="Genomic_DNA"/>
</dbReference>